<reference evidence="1 2" key="1">
    <citation type="submission" date="2014-02" db="EMBL/GenBank/DDBJ databases">
        <authorList>
            <person name="Chen C."/>
            <person name="Conrad T.A."/>
            <person name="Zhou Z."/>
            <person name="Lai Z."/>
            <person name="Zhong G."/>
        </authorList>
    </citation>
    <scope>NUCLEOTIDE SEQUENCE [LARGE SCALE GENOMIC DNA]</scope>
    <source>
        <strain evidence="1 2">Nigg3-28</strain>
    </source>
</reference>
<protein>
    <submittedName>
        <fullName evidence="1">Uncharacterized protein</fullName>
    </submittedName>
</protein>
<dbReference type="PATRIC" id="fig|83560.10.peg.402"/>
<name>A0A069ZXT1_CHLMR</name>
<dbReference type="AlphaFoldDB" id="A0A069ZXT1"/>
<dbReference type="EMBL" id="CP007217">
    <property type="protein sequence ID" value="AJR10474.1"/>
    <property type="molecule type" value="Genomic_DNA"/>
</dbReference>
<sequence length="62" mass="7594">MVIYFRETQEFPIPYLELISLSFLEQRSLRGGLIRYQENYFLLPRIFTCYAIECIYYKTNIL</sequence>
<organism evidence="1 2">
    <name type="scientific">Chlamydia muridarum</name>
    <dbReference type="NCBI Taxonomy" id="83560"/>
    <lineage>
        <taxon>Bacteria</taxon>
        <taxon>Pseudomonadati</taxon>
        <taxon>Chlamydiota</taxon>
        <taxon>Chlamydiia</taxon>
        <taxon>Chlamydiales</taxon>
        <taxon>Chlamydiaceae</taxon>
        <taxon>Chlamydia/Chlamydophila group</taxon>
        <taxon>Chlamydia</taxon>
    </lineage>
</organism>
<evidence type="ECO:0000313" key="2">
    <source>
        <dbReference type="Proteomes" id="UP000260363"/>
    </source>
</evidence>
<dbReference type="STRING" id="83560.NC80_01950"/>
<dbReference type="Proteomes" id="UP000260363">
    <property type="component" value="Chromosome"/>
</dbReference>
<dbReference type="KEGG" id="cmm:NC80_01950"/>
<dbReference type="KEGG" id="cmx:DNC_01970"/>
<dbReference type="KEGG" id="cmg:NC81_01965"/>
<accession>A0A069ZXT1</accession>
<proteinExistence type="predicted"/>
<evidence type="ECO:0000313" key="1">
    <source>
        <dbReference type="EMBL" id="AJR10474.1"/>
    </source>
</evidence>
<gene>
    <name evidence="1" type="ORF">BD36_02095</name>
</gene>